<dbReference type="STRING" id="522772.Dacet_0550"/>
<dbReference type="KEGG" id="dap:Dacet_0550"/>
<keyword evidence="4" id="KW-1185">Reference proteome</keyword>
<dbReference type="RefSeq" id="WP_013009892.1">
    <property type="nucleotide sequence ID" value="NC_013943.1"/>
</dbReference>
<dbReference type="EMBL" id="CP001968">
    <property type="protein sequence ID" value="ADD67348.1"/>
    <property type="molecule type" value="Genomic_DNA"/>
</dbReference>
<evidence type="ECO:0000313" key="3">
    <source>
        <dbReference type="EMBL" id="ADD67348.1"/>
    </source>
</evidence>
<keyword evidence="2" id="KW-1133">Transmembrane helix</keyword>
<dbReference type="eggNOG" id="ENOG5032ZQ8">
    <property type="taxonomic scope" value="Bacteria"/>
</dbReference>
<dbReference type="PROSITE" id="PS51257">
    <property type="entry name" value="PROKAR_LIPOPROTEIN"/>
    <property type="match status" value="1"/>
</dbReference>
<reference evidence="3 4" key="1">
    <citation type="journal article" date="2010" name="Stand. Genomic Sci.">
        <title>Complete genome sequence of Denitrovibrio acetiphilus type strain (N2460).</title>
        <authorList>
            <person name="Kiss H."/>
            <person name="Lang E."/>
            <person name="Lapidus A."/>
            <person name="Copeland A."/>
            <person name="Nolan M."/>
            <person name="Glavina Del Rio T."/>
            <person name="Chen F."/>
            <person name="Lucas S."/>
            <person name="Tice H."/>
            <person name="Cheng J.F."/>
            <person name="Han C."/>
            <person name="Goodwin L."/>
            <person name="Pitluck S."/>
            <person name="Liolios K."/>
            <person name="Pati A."/>
            <person name="Ivanova N."/>
            <person name="Mavromatis K."/>
            <person name="Chen A."/>
            <person name="Palaniappan K."/>
            <person name="Land M."/>
            <person name="Hauser L."/>
            <person name="Chang Y.J."/>
            <person name="Jeffries C.D."/>
            <person name="Detter J.C."/>
            <person name="Brettin T."/>
            <person name="Spring S."/>
            <person name="Rohde M."/>
            <person name="Goker M."/>
            <person name="Woyke T."/>
            <person name="Bristow J."/>
            <person name="Eisen J.A."/>
            <person name="Markowitz V."/>
            <person name="Hugenholtz P."/>
            <person name="Kyrpides N.C."/>
            <person name="Klenk H.P."/>
        </authorList>
    </citation>
    <scope>NUCLEOTIDE SEQUENCE [LARGE SCALE GENOMIC DNA]</scope>
    <source>
        <strain evidence="4">DSM 12809 / NBRC 114555 / N2460</strain>
    </source>
</reference>
<dbReference type="InParanoid" id="D4H437"/>
<dbReference type="HOGENOM" id="CLU_623689_0_0_0"/>
<dbReference type="PaxDb" id="522772-Dacet_0550"/>
<name>D4H437_DENA2</name>
<feature type="coiled-coil region" evidence="1">
    <location>
        <begin position="323"/>
        <end position="354"/>
    </location>
</feature>
<evidence type="ECO:0000256" key="1">
    <source>
        <dbReference type="SAM" id="Coils"/>
    </source>
</evidence>
<dbReference type="OrthoDB" id="6402771at2"/>
<evidence type="ECO:0000256" key="2">
    <source>
        <dbReference type="SAM" id="Phobius"/>
    </source>
</evidence>
<organism evidence="3 4">
    <name type="scientific">Denitrovibrio acetiphilus (strain DSM 12809 / NBRC 114555 / N2460)</name>
    <dbReference type="NCBI Taxonomy" id="522772"/>
    <lineage>
        <taxon>Bacteria</taxon>
        <taxon>Pseudomonadati</taxon>
        <taxon>Deferribacterota</taxon>
        <taxon>Deferribacteres</taxon>
        <taxon>Deferribacterales</taxon>
        <taxon>Geovibrionaceae</taxon>
        <taxon>Denitrovibrio</taxon>
    </lineage>
</organism>
<dbReference type="Proteomes" id="UP000002012">
    <property type="component" value="Chromosome"/>
</dbReference>
<proteinExistence type="predicted"/>
<protein>
    <recommendedName>
        <fullName evidence="5">Lipoprotein</fullName>
    </recommendedName>
</protein>
<dbReference type="AlphaFoldDB" id="D4H437"/>
<sequence>MRKFFSYSIIYIIISSFFGCAGVNYLPSVSETDVNKYEDIYLAEYGRIKSETSVKSLVKWVQPSNKSEECKVFVGTSKENDRTIKPDYKIFWDGDCKNGYAYGLGREFEKGILTDMEAIAIYPGKEQEPEYYYQKFNLNDKILEGDLQNGYFVETTINDNGINFNLSYMYGFFSDKEPNLLNVSSPLSDTVIHHKTYPNFYYTIVDFRNNEFDDRNFKFLITDRKTEKETGFGIENTKQGYSNAAEVINGQLVKRVKLPDSYYNKVNTILNEIRDAGNKALGAQQKALIVKKQYKKKICNDNIEVTFIDNLEYKAICDEDKYLSKIKEKLDAELAKINEQKAQKRVQLKQERQTRAQEMQAVAAQRQAQAAEEANLNSTLDNMNTANQLQQLNNNLFYMRMGW</sequence>
<keyword evidence="2" id="KW-0812">Transmembrane</keyword>
<feature type="transmembrane region" description="Helical" evidence="2">
    <location>
        <begin position="7"/>
        <end position="26"/>
    </location>
</feature>
<keyword evidence="1" id="KW-0175">Coiled coil</keyword>
<evidence type="ECO:0008006" key="5">
    <source>
        <dbReference type="Google" id="ProtNLM"/>
    </source>
</evidence>
<gene>
    <name evidence="3" type="ordered locus">Dacet_0550</name>
</gene>
<accession>D4H437</accession>
<keyword evidence="2" id="KW-0472">Membrane</keyword>
<evidence type="ECO:0000313" key="4">
    <source>
        <dbReference type="Proteomes" id="UP000002012"/>
    </source>
</evidence>